<proteinExistence type="predicted"/>
<evidence type="ECO:0000313" key="1">
    <source>
        <dbReference type="EMBL" id="NMH98910.1"/>
    </source>
</evidence>
<dbReference type="Proteomes" id="UP000820669">
    <property type="component" value="Unassembled WGS sequence"/>
</dbReference>
<evidence type="ECO:0000313" key="2">
    <source>
        <dbReference type="Proteomes" id="UP000820669"/>
    </source>
</evidence>
<protein>
    <recommendedName>
        <fullName evidence="3">Plasmid replication, integration and excision activator</fullName>
    </recommendedName>
</protein>
<dbReference type="EMBL" id="JAAXLA010000028">
    <property type="protein sequence ID" value="NMH98910.1"/>
    <property type="molecule type" value="Genomic_DNA"/>
</dbReference>
<reference evidence="1 2" key="1">
    <citation type="submission" date="2020-04" db="EMBL/GenBank/DDBJ databases">
        <authorList>
            <person name="Klaysubun C."/>
            <person name="Duangmal K."/>
            <person name="Lipun K."/>
        </authorList>
    </citation>
    <scope>NUCLEOTIDE SEQUENCE [LARGE SCALE GENOMIC DNA]</scope>
    <source>
        <strain evidence="1 2">K10HN5</strain>
    </source>
</reference>
<evidence type="ECO:0008006" key="3">
    <source>
        <dbReference type="Google" id="ProtNLM"/>
    </source>
</evidence>
<accession>A0ABX1SCU3</accession>
<sequence length="124" mass="13182">MRTIPVDLSRLDLIATGKVSSKAEYVELSDGSRKASGNQAKDEATGQPLWVIDVLVDDDDARRAEVVGVTVPSADEPNPPKYRPVRFTGVTARIYVDRASGQARVSLVAESVETAASSKPQAAA</sequence>
<comment type="caution">
    <text evidence="1">The sequence shown here is derived from an EMBL/GenBank/DDBJ whole genome shotgun (WGS) entry which is preliminary data.</text>
</comment>
<keyword evidence="2" id="KW-1185">Reference proteome</keyword>
<name>A0ABX1SCU3_9PSEU</name>
<gene>
    <name evidence="1" type="ORF">HF526_16575</name>
</gene>
<dbReference type="RefSeq" id="WP_169382347.1">
    <property type="nucleotide sequence ID" value="NZ_JAAXLA010000028.1"/>
</dbReference>
<organism evidence="1 2">
    <name type="scientific">Pseudonocardia acidicola</name>
    <dbReference type="NCBI Taxonomy" id="2724939"/>
    <lineage>
        <taxon>Bacteria</taxon>
        <taxon>Bacillati</taxon>
        <taxon>Actinomycetota</taxon>
        <taxon>Actinomycetes</taxon>
        <taxon>Pseudonocardiales</taxon>
        <taxon>Pseudonocardiaceae</taxon>
        <taxon>Pseudonocardia</taxon>
    </lineage>
</organism>